<accession>A0A0E9N4J2</accession>
<dbReference type="GO" id="GO:0046872">
    <property type="term" value="F:metal ion binding"/>
    <property type="evidence" value="ECO:0007669"/>
    <property type="project" value="UniProtKB-KW"/>
</dbReference>
<dbReference type="RefSeq" id="WP_046370493.1">
    <property type="nucleotide sequence ID" value="NZ_BBWV01000003.1"/>
</dbReference>
<dbReference type="InterPro" id="IPR033749">
    <property type="entry name" value="Polyprenyl_synt_CS"/>
</dbReference>
<evidence type="ECO:0000256" key="2">
    <source>
        <dbReference type="ARBA" id="ARBA00006706"/>
    </source>
</evidence>
<evidence type="ECO:0000313" key="8">
    <source>
        <dbReference type="Proteomes" id="UP000033121"/>
    </source>
</evidence>
<keyword evidence="8" id="KW-1185">Reference proteome</keyword>
<comment type="cofactor">
    <cofactor evidence="1">
        <name>Mg(2+)</name>
        <dbReference type="ChEBI" id="CHEBI:18420"/>
    </cofactor>
</comment>
<dbReference type="SUPFAM" id="SSF48576">
    <property type="entry name" value="Terpenoid synthases"/>
    <property type="match status" value="1"/>
</dbReference>
<dbReference type="SFLD" id="SFLDS00005">
    <property type="entry name" value="Isoprenoid_Synthase_Type_I"/>
    <property type="match status" value="1"/>
</dbReference>
<name>A0A0E9N4J2_9BACT</name>
<organism evidence="7 8">
    <name type="scientific">Flavihumibacter petaseus NBRC 106054</name>
    <dbReference type="NCBI Taxonomy" id="1220578"/>
    <lineage>
        <taxon>Bacteria</taxon>
        <taxon>Pseudomonadati</taxon>
        <taxon>Bacteroidota</taxon>
        <taxon>Chitinophagia</taxon>
        <taxon>Chitinophagales</taxon>
        <taxon>Chitinophagaceae</taxon>
        <taxon>Flavihumibacter</taxon>
    </lineage>
</organism>
<keyword evidence="3 6" id="KW-0808">Transferase</keyword>
<keyword evidence="5" id="KW-0460">Magnesium</keyword>
<dbReference type="Proteomes" id="UP000033121">
    <property type="component" value="Unassembled WGS sequence"/>
</dbReference>
<evidence type="ECO:0000256" key="5">
    <source>
        <dbReference type="ARBA" id="ARBA00022842"/>
    </source>
</evidence>
<dbReference type="EMBL" id="BBWV01000003">
    <property type="protein sequence ID" value="GAO44591.1"/>
    <property type="molecule type" value="Genomic_DNA"/>
</dbReference>
<dbReference type="InterPro" id="IPR008949">
    <property type="entry name" value="Isoprenoid_synthase_dom_sf"/>
</dbReference>
<keyword evidence="4" id="KW-0479">Metal-binding</keyword>
<proteinExistence type="inferred from homology"/>
<evidence type="ECO:0000256" key="6">
    <source>
        <dbReference type="RuleBase" id="RU004466"/>
    </source>
</evidence>
<dbReference type="Pfam" id="PF00348">
    <property type="entry name" value="polyprenyl_synt"/>
    <property type="match status" value="1"/>
</dbReference>
<dbReference type="PROSITE" id="PS00444">
    <property type="entry name" value="POLYPRENYL_SYNTHASE_2"/>
    <property type="match status" value="1"/>
</dbReference>
<dbReference type="CDD" id="cd00685">
    <property type="entry name" value="Trans_IPPS_HT"/>
    <property type="match status" value="1"/>
</dbReference>
<dbReference type="STRING" id="1220578.FPE01S_03_06290"/>
<protein>
    <submittedName>
        <fullName evidence="7">Geranylgeranyl diphosphate synthase</fullName>
    </submittedName>
</protein>
<dbReference type="PROSITE" id="PS00723">
    <property type="entry name" value="POLYPRENYL_SYNTHASE_1"/>
    <property type="match status" value="1"/>
</dbReference>
<comment type="similarity">
    <text evidence="2 6">Belongs to the FPP/GGPP synthase family.</text>
</comment>
<dbReference type="OrthoDB" id="9805316at2"/>
<comment type="caution">
    <text evidence="7">The sequence shown here is derived from an EMBL/GenBank/DDBJ whole genome shotgun (WGS) entry which is preliminary data.</text>
</comment>
<dbReference type="GO" id="GO:0008299">
    <property type="term" value="P:isoprenoid biosynthetic process"/>
    <property type="evidence" value="ECO:0007669"/>
    <property type="project" value="InterPro"/>
</dbReference>
<dbReference type="AlphaFoldDB" id="A0A0E9N4J2"/>
<dbReference type="PANTHER" id="PTHR12001">
    <property type="entry name" value="GERANYLGERANYL PYROPHOSPHATE SYNTHASE"/>
    <property type="match status" value="1"/>
</dbReference>
<evidence type="ECO:0000256" key="1">
    <source>
        <dbReference type="ARBA" id="ARBA00001946"/>
    </source>
</evidence>
<sequence length="321" mass="36224">MHSFDELLLAFSEHFKQSHFPAGTPTLYGPANYFLEMGGKRIRPVCVLMGNELFDTILPDSWMVATAIELFHNFTLIHDDIMDKAPLRRGMETVHTRYGEPTALLSGDVMLVAAYDYLNKVKAPSFHRIIRIFNQTARQVCEGQQLDMDFEKLDRVSLEDYLQMITLKTSVLLAASLQLGAVLGGAGEGNQQHIYTFGKHLGISFQIQDDYLDAFGDPVRFGKQVGGDILSNKKTFLLIRALETADAGQQQQLRELLKSDPPDKVEQVLEIYRACGVHEWALDLKTQYLQSALQNLDDIAVVSKRKAPLEALARFLVQRDY</sequence>
<gene>
    <name evidence="7" type="ORF">FPE01S_03_06290</name>
</gene>
<dbReference type="SFLD" id="SFLDG01017">
    <property type="entry name" value="Polyprenyl_Transferase_Like"/>
    <property type="match status" value="1"/>
</dbReference>
<evidence type="ECO:0000313" key="7">
    <source>
        <dbReference type="EMBL" id="GAO44591.1"/>
    </source>
</evidence>
<dbReference type="GO" id="GO:0004659">
    <property type="term" value="F:prenyltransferase activity"/>
    <property type="evidence" value="ECO:0007669"/>
    <property type="project" value="InterPro"/>
</dbReference>
<dbReference type="PANTHER" id="PTHR12001:SF85">
    <property type="entry name" value="SHORT CHAIN ISOPRENYL DIPHOSPHATE SYNTHASE"/>
    <property type="match status" value="1"/>
</dbReference>
<dbReference type="Gene3D" id="1.10.600.10">
    <property type="entry name" value="Farnesyl Diphosphate Synthase"/>
    <property type="match status" value="1"/>
</dbReference>
<dbReference type="InterPro" id="IPR000092">
    <property type="entry name" value="Polyprenyl_synt"/>
</dbReference>
<reference evidence="7 8" key="1">
    <citation type="submission" date="2015-04" db="EMBL/GenBank/DDBJ databases">
        <title>Whole genome shotgun sequence of Flavihumibacter petaseus NBRC 106054.</title>
        <authorList>
            <person name="Miyazawa S."/>
            <person name="Hosoyama A."/>
            <person name="Hashimoto M."/>
            <person name="Noguchi M."/>
            <person name="Tsuchikane K."/>
            <person name="Ohji S."/>
            <person name="Yamazoe A."/>
            <person name="Ichikawa N."/>
            <person name="Kimura A."/>
            <person name="Fujita N."/>
        </authorList>
    </citation>
    <scope>NUCLEOTIDE SEQUENCE [LARGE SCALE GENOMIC DNA]</scope>
    <source>
        <strain evidence="7 8">NBRC 106054</strain>
    </source>
</reference>
<evidence type="ECO:0000256" key="4">
    <source>
        <dbReference type="ARBA" id="ARBA00022723"/>
    </source>
</evidence>
<evidence type="ECO:0000256" key="3">
    <source>
        <dbReference type="ARBA" id="ARBA00022679"/>
    </source>
</evidence>